<feature type="transmembrane region" description="Helical" evidence="1">
    <location>
        <begin position="334"/>
        <end position="358"/>
    </location>
</feature>
<evidence type="ECO:0000313" key="2">
    <source>
        <dbReference type="EMBL" id="SEK54067.1"/>
    </source>
</evidence>
<sequence length="458" mass="48251">MTDEAKPLDADERAELIRLRAQVAETERARAAGAEVAKRRGAGGALRWTASGLLIVLVAVLLLTSVLARFTRSEILDTDRYVATVAPLGSDPAVQDEITNQVTRQIFTRLDVEKATQEALTALTENAPRVPQQVVGLAPVIAGQAEGFIRDTVHSLVSSDQFESAWIDANRIAHEQLVAVATGETGVVEIDEKGTVSVPLKAILETVKENLTERGFAFADKIPEVDASFVIFQSADLVKAQKAVNALDKAATWLPWLAVLAAIGAVFAAPHGRRLRALSLVGLGAAIAMALLAVSAHIARAVYIDDIPSDVLSPAAAAAVVDAVAAPLKTMVRAWFLTGIVVALIGYLTGGSTSALAVRRGFTRAVDKIRKTGEGRAPSQLEVWTARLRVPLRVAIVAIAVAVLVFWTYPSGAVVFTIALLALLALIAVEVLARPGVAAAVASSPEVEGASPETENQT</sequence>
<keyword evidence="1" id="KW-0812">Transmembrane</keyword>
<evidence type="ECO:0000313" key="3">
    <source>
        <dbReference type="Proteomes" id="UP000198677"/>
    </source>
</evidence>
<dbReference type="Proteomes" id="UP000198677">
    <property type="component" value="Unassembled WGS sequence"/>
</dbReference>
<feature type="transmembrane region" description="Helical" evidence="1">
    <location>
        <begin position="390"/>
        <end position="407"/>
    </location>
</feature>
<dbReference type="AlphaFoldDB" id="A0A1H7HWQ7"/>
<reference evidence="3" key="1">
    <citation type="submission" date="2016-10" db="EMBL/GenBank/DDBJ databases">
        <authorList>
            <person name="Varghese N."/>
            <person name="Submissions S."/>
        </authorList>
    </citation>
    <scope>NUCLEOTIDE SEQUENCE [LARGE SCALE GENOMIC DNA]</scope>
    <source>
        <strain evidence="3">DSM 44675</strain>
    </source>
</reference>
<organism evidence="2 3">
    <name type="scientific">Rhodococcus maanshanensis</name>
    <dbReference type="NCBI Taxonomy" id="183556"/>
    <lineage>
        <taxon>Bacteria</taxon>
        <taxon>Bacillati</taxon>
        <taxon>Actinomycetota</taxon>
        <taxon>Actinomycetes</taxon>
        <taxon>Mycobacteriales</taxon>
        <taxon>Nocardiaceae</taxon>
        <taxon>Rhodococcus</taxon>
    </lineage>
</organism>
<protein>
    <recommendedName>
        <fullName evidence="4">Integral membrane protein</fullName>
    </recommendedName>
</protein>
<feature type="transmembrane region" description="Helical" evidence="1">
    <location>
        <begin position="413"/>
        <end position="433"/>
    </location>
</feature>
<feature type="transmembrane region" description="Helical" evidence="1">
    <location>
        <begin position="275"/>
        <end position="299"/>
    </location>
</feature>
<accession>A0A1H7HWQ7</accession>
<feature type="transmembrane region" description="Helical" evidence="1">
    <location>
        <begin position="250"/>
        <end position="269"/>
    </location>
</feature>
<name>A0A1H7HWQ7_9NOCA</name>
<dbReference type="OrthoDB" id="4350291at2"/>
<evidence type="ECO:0008006" key="4">
    <source>
        <dbReference type="Google" id="ProtNLM"/>
    </source>
</evidence>
<dbReference type="EMBL" id="FOAW01000002">
    <property type="protein sequence ID" value="SEK54067.1"/>
    <property type="molecule type" value="Genomic_DNA"/>
</dbReference>
<gene>
    <name evidence="2" type="ORF">SAMN05444583_102234</name>
</gene>
<keyword evidence="3" id="KW-1185">Reference proteome</keyword>
<evidence type="ECO:0000256" key="1">
    <source>
        <dbReference type="SAM" id="Phobius"/>
    </source>
</evidence>
<feature type="transmembrane region" description="Helical" evidence="1">
    <location>
        <begin position="48"/>
        <end position="70"/>
    </location>
</feature>
<keyword evidence="1" id="KW-0472">Membrane</keyword>
<keyword evidence="1" id="KW-1133">Transmembrane helix</keyword>
<proteinExistence type="predicted"/>
<dbReference type="RefSeq" id="WP_072751141.1">
    <property type="nucleotide sequence ID" value="NZ_FOAW01000002.1"/>
</dbReference>